<dbReference type="Pfam" id="PF08302">
    <property type="entry name" value="tRNA_lig_CPD"/>
    <property type="match status" value="1"/>
</dbReference>
<comment type="caution">
    <text evidence="2">The sequence shown here is derived from an EMBL/GenBank/DDBJ whole genome shotgun (WGS) entry which is preliminary data.</text>
</comment>
<dbReference type="InterPro" id="IPR015965">
    <property type="entry name" value="tRNA_lig_PDEase"/>
</dbReference>
<gene>
    <name evidence="2" type="ORF">A3D44_03505</name>
</gene>
<feature type="domain" description="tRNA ligase phosphodiesterase" evidence="1">
    <location>
        <begin position="94"/>
        <end position="127"/>
    </location>
</feature>
<sequence>MQSAHPKNPLLRIFWYNETMEKEIMYTAKFVRDPELLLRKFPPKHVRIFAHHSTIAFKPKNVDGIEIGRKSLMKIIGRAYDEKGDALLVENPISENEYPHITLSCADNVPPFYSNELLKKASENNTIEHFDAPEEIEVIEGYFDGKNEVIEKK</sequence>
<dbReference type="STRING" id="1802207.A3D44_03505"/>
<dbReference type="GO" id="GO:0006388">
    <property type="term" value="P:tRNA splicing, via endonucleolytic cleavage and ligation"/>
    <property type="evidence" value="ECO:0007669"/>
    <property type="project" value="InterPro"/>
</dbReference>
<reference evidence="2 3" key="1">
    <citation type="journal article" date="2016" name="Nat. Commun.">
        <title>Thousands of microbial genomes shed light on interconnected biogeochemical processes in an aquifer system.</title>
        <authorList>
            <person name="Anantharaman K."/>
            <person name="Brown C.T."/>
            <person name="Hug L.A."/>
            <person name="Sharon I."/>
            <person name="Castelle C.J."/>
            <person name="Probst A.J."/>
            <person name="Thomas B.C."/>
            <person name="Singh A."/>
            <person name="Wilkins M.J."/>
            <person name="Karaoz U."/>
            <person name="Brodie E.L."/>
            <person name="Williams K.H."/>
            <person name="Hubbard S.S."/>
            <person name="Banfield J.F."/>
        </authorList>
    </citation>
    <scope>NUCLEOTIDE SEQUENCE [LARGE SCALE GENOMIC DNA]</scope>
</reference>
<dbReference type="AlphaFoldDB" id="A0A1G2I3W0"/>
<dbReference type="EMBL" id="MHOT01000010">
    <property type="protein sequence ID" value="OGZ69463.1"/>
    <property type="molecule type" value="Genomic_DNA"/>
</dbReference>
<dbReference type="GO" id="GO:0003972">
    <property type="term" value="F:RNA ligase (ATP) activity"/>
    <property type="evidence" value="ECO:0007669"/>
    <property type="project" value="InterPro"/>
</dbReference>
<accession>A0A1G2I3W0</accession>
<dbReference type="Proteomes" id="UP000178820">
    <property type="component" value="Unassembled WGS sequence"/>
</dbReference>
<organism evidence="2 3">
    <name type="scientific">Candidatus Staskawiczbacteria bacterium RIFCSPHIGHO2_02_FULL_42_22</name>
    <dbReference type="NCBI Taxonomy" id="1802207"/>
    <lineage>
        <taxon>Bacteria</taxon>
        <taxon>Candidatus Staskawicziibacteriota</taxon>
    </lineage>
</organism>
<protein>
    <recommendedName>
        <fullName evidence="1">tRNA ligase phosphodiesterase domain-containing protein</fullName>
    </recommendedName>
</protein>
<proteinExistence type="predicted"/>
<evidence type="ECO:0000259" key="1">
    <source>
        <dbReference type="Pfam" id="PF08302"/>
    </source>
</evidence>
<evidence type="ECO:0000313" key="3">
    <source>
        <dbReference type="Proteomes" id="UP000178820"/>
    </source>
</evidence>
<dbReference type="GO" id="GO:0005524">
    <property type="term" value="F:ATP binding"/>
    <property type="evidence" value="ECO:0007669"/>
    <property type="project" value="InterPro"/>
</dbReference>
<evidence type="ECO:0000313" key="2">
    <source>
        <dbReference type="EMBL" id="OGZ69463.1"/>
    </source>
</evidence>
<name>A0A1G2I3W0_9BACT</name>